<evidence type="ECO:0008006" key="4">
    <source>
        <dbReference type="Google" id="ProtNLM"/>
    </source>
</evidence>
<dbReference type="AlphaFoldDB" id="A0A3N4LXC7"/>
<dbReference type="OrthoDB" id="3439209at2759"/>
<feature type="region of interest" description="Disordered" evidence="1">
    <location>
        <begin position="150"/>
        <end position="173"/>
    </location>
</feature>
<proteinExistence type="predicted"/>
<dbReference type="EMBL" id="ML121531">
    <property type="protein sequence ID" value="RPB27543.1"/>
    <property type="molecule type" value="Genomic_DNA"/>
</dbReference>
<protein>
    <recommendedName>
        <fullName evidence="4">Myb-like domain-containing protein</fullName>
    </recommendedName>
</protein>
<accession>A0A3N4LXC7</accession>
<keyword evidence="3" id="KW-1185">Reference proteome</keyword>
<feature type="compositionally biased region" description="Polar residues" evidence="1">
    <location>
        <begin position="483"/>
        <end position="496"/>
    </location>
</feature>
<organism evidence="2 3">
    <name type="scientific">Terfezia boudieri ATCC MYA-4762</name>
    <dbReference type="NCBI Taxonomy" id="1051890"/>
    <lineage>
        <taxon>Eukaryota</taxon>
        <taxon>Fungi</taxon>
        <taxon>Dikarya</taxon>
        <taxon>Ascomycota</taxon>
        <taxon>Pezizomycotina</taxon>
        <taxon>Pezizomycetes</taxon>
        <taxon>Pezizales</taxon>
        <taxon>Pezizaceae</taxon>
        <taxon>Terfezia</taxon>
    </lineage>
</organism>
<reference evidence="2 3" key="1">
    <citation type="journal article" date="2018" name="Nat. Ecol. Evol.">
        <title>Pezizomycetes genomes reveal the molecular basis of ectomycorrhizal truffle lifestyle.</title>
        <authorList>
            <person name="Murat C."/>
            <person name="Payen T."/>
            <person name="Noel B."/>
            <person name="Kuo A."/>
            <person name="Morin E."/>
            <person name="Chen J."/>
            <person name="Kohler A."/>
            <person name="Krizsan K."/>
            <person name="Balestrini R."/>
            <person name="Da Silva C."/>
            <person name="Montanini B."/>
            <person name="Hainaut M."/>
            <person name="Levati E."/>
            <person name="Barry K.W."/>
            <person name="Belfiori B."/>
            <person name="Cichocki N."/>
            <person name="Clum A."/>
            <person name="Dockter R.B."/>
            <person name="Fauchery L."/>
            <person name="Guy J."/>
            <person name="Iotti M."/>
            <person name="Le Tacon F."/>
            <person name="Lindquist E.A."/>
            <person name="Lipzen A."/>
            <person name="Malagnac F."/>
            <person name="Mello A."/>
            <person name="Molinier V."/>
            <person name="Miyauchi S."/>
            <person name="Poulain J."/>
            <person name="Riccioni C."/>
            <person name="Rubini A."/>
            <person name="Sitrit Y."/>
            <person name="Splivallo R."/>
            <person name="Traeger S."/>
            <person name="Wang M."/>
            <person name="Zifcakova L."/>
            <person name="Wipf D."/>
            <person name="Zambonelli A."/>
            <person name="Paolocci F."/>
            <person name="Nowrousian M."/>
            <person name="Ottonello S."/>
            <person name="Baldrian P."/>
            <person name="Spatafora J.W."/>
            <person name="Henrissat B."/>
            <person name="Nagy L.G."/>
            <person name="Aury J.M."/>
            <person name="Wincker P."/>
            <person name="Grigoriev I.V."/>
            <person name="Bonfante P."/>
            <person name="Martin F.M."/>
        </authorList>
    </citation>
    <scope>NUCLEOTIDE SEQUENCE [LARGE SCALE GENOMIC DNA]</scope>
    <source>
        <strain evidence="2 3">ATCC MYA-4762</strain>
    </source>
</reference>
<feature type="region of interest" description="Disordered" evidence="1">
    <location>
        <begin position="463"/>
        <end position="496"/>
    </location>
</feature>
<dbReference type="Proteomes" id="UP000267821">
    <property type="component" value="Unassembled WGS sequence"/>
</dbReference>
<evidence type="ECO:0000313" key="2">
    <source>
        <dbReference type="EMBL" id="RPB27543.1"/>
    </source>
</evidence>
<evidence type="ECO:0000313" key="3">
    <source>
        <dbReference type="Proteomes" id="UP000267821"/>
    </source>
</evidence>
<evidence type="ECO:0000256" key="1">
    <source>
        <dbReference type="SAM" id="MobiDB-lite"/>
    </source>
</evidence>
<dbReference type="InParanoid" id="A0A3N4LXC7"/>
<sequence length="779" mass="85785">MICDQDFYPCFFDLAAMEMNAIRLSGFHSQQSEFNGCNPAIGALSAPRPIKDSFDSKPIRRWAAKGTSWRIKTSTPALYSASLESPKPFLPEGRFNSQASSVSANIQTSYDGAYTASNPAPVSPASVPDSDPLSKPHSIYCVTNSLETVPIEDEPSTGLNSGEEEDCVSSPSRDNSADLLCDLFPELQTFATTLPEGVETMGCGDVPVESISVHVTPAQAGLEGHVSPEADVVSGGFPKVPWTLAQPSLSDLSLLSNDEMDLELERFGYSNCFDTKDVTLSPKDEEEASHKQLCSNINSFQQGGTLIREEKGPEALELQDSYSEILYPQVWGDLQDIHPGEFLGPHHLGEAYSGLDAAMTNDHTFNFPSGESPGPFSTQFGSFITCPYPKNSPTSLYIDKCGVMKDACYCDEATDIACPGPYSAVDVTSYSLTTGAATAENRCLERPESGFVPSPYPHLRPRLYPMHPPYTDDTAPRYDGYTSMESDTTSSYTISRPSSCTIPHSVSTQGNSFLRNSLPLQQQSSHGSSPEWTPPSTPLYVQFHSTCSFGNAQVESPQNSTRVQHFNNQARAYPSITPSNNAFIPTQVTFAEGRSKALSYAGMRKNCMEPRQDNNELLVRLRDEGISYKEIKKRLNCPEAESTLRGRHRTLTKDKSQRVRKPVWTDNDIRILINCVTGLILSPQNNQVSEERESGCKISARWKYISEEILRVGGSYKFGPGTCKKKYKELVETGVAPAIQELEKRRGCRGSEIREERCARLRGRRKSTRRASKAKCSSK</sequence>
<gene>
    <name evidence="2" type="ORF">L211DRAFT_865701</name>
</gene>
<name>A0A3N4LXC7_9PEZI</name>
<dbReference type="STRING" id="1051890.A0A3N4LXC7"/>